<dbReference type="AlphaFoldDB" id="A0A9W6VHK1"/>
<name>A0A9W6VHK1_9PSEU</name>
<reference evidence="1" key="1">
    <citation type="submission" date="2023-03" db="EMBL/GenBank/DDBJ databases">
        <title>Amycolatopsis taiwanensis NBRC 103393.</title>
        <authorList>
            <person name="Ichikawa N."/>
            <person name="Sato H."/>
            <person name="Tonouchi N."/>
        </authorList>
    </citation>
    <scope>NUCLEOTIDE SEQUENCE</scope>
    <source>
        <strain evidence="1">NBRC 103393</strain>
    </source>
</reference>
<dbReference type="SUPFAM" id="SSF54862">
    <property type="entry name" value="4Fe-4S ferredoxins"/>
    <property type="match status" value="1"/>
</dbReference>
<protein>
    <recommendedName>
        <fullName evidence="3">Ferredoxin</fullName>
    </recommendedName>
</protein>
<dbReference type="Gene3D" id="3.30.70.20">
    <property type="match status" value="1"/>
</dbReference>
<evidence type="ECO:0000313" key="1">
    <source>
        <dbReference type="EMBL" id="GLY66546.1"/>
    </source>
</evidence>
<sequence>MRSPLAVTVDNYRCHRYGFCQAEAPGNFDLAEDGRLDYDRRPPAPDRDRVLMAARCCPMQAIHVESR</sequence>
<dbReference type="Pfam" id="PF13370">
    <property type="entry name" value="Fer4_13"/>
    <property type="match status" value="1"/>
</dbReference>
<dbReference type="Proteomes" id="UP001165136">
    <property type="component" value="Unassembled WGS sequence"/>
</dbReference>
<evidence type="ECO:0000313" key="2">
    <source>
        <dbReference type="Proteomes" id="UP001165136"/>
    </source>
</evidence>
<comment type="caution">
    <text evidence="1">The sequence shown here is derived from an EMBL/GenBank/DDBJ whole genome shotgun (WGS) entry which is preliminary data.</text>
</comment>
<organism evidence="1 2">
    <name type="scientific">Amycolatopsis taiwanensis</name>
    <dbReference type="NCBI Taxonomy" id="342230"/>
    <lineage>
        <taxon>Bacteria</taxon>
        <taxon>Bacillati</taxon>
        <taxon>Actinomycetota</taxon>
        <taxon>Actinomycetes</taxon>
        <taxon>Pseudonocardiales</taxon>
        <taxon>Pseudonocardiaceae</taxon>
        <taxon>Amycolatopsis</taxon>
    </lineage>
</organism>
<dbReference type="RefSeq" id="WP_027945345.1">
    <property type="nucleotide sequence ID" value="NZ_BSTI01000006.1"/>
</dbReference>
<accession>A0A9W6VHK1</accession>
<dbReference type="EMBL" id="BSTI01000006">
    <property type="protein sequence ID" value="GLY66546.1"/>
    <property type="molecule type" value="Genomic_DNA"/>
</dbReference>
<keyword evidence="2" id="KW-1185">Reference proteome</keyword>
<evidence type="ECO:0008006" key="3">
    <source>
        <dbReference type="Google" id="ProtNLM"/>
    </source>
</evidence>
<gene>
    <name evidence="1" type="ORF">Atai01_31650</name>
</gene>
<proteinExistence type="predicted"/>